<sequence length="149" mass="17254">MASEQKPVPFLSGLALTENQLRILANHHLSTNIVDNIYGGDPMDAMNSTWQDLDKPNSILPLMDAASKDDPYCYLYIIDVVPSFDGQPPKPDFSPKHLRQMWRRLGKPPEWRSVKYVVRRWPRDPGLPEPSWLHARMYSKMKEDEQFCA</sequence>
<accession>A0A8H5GWQ5</accession>
<organism evidence="1 2">
    <name type="scientific">Tetrapyrgos nigripes</name>
    <dbReference type="NCBI Taxonomy" id="182062"/>
    <lineage>
        <taxon>Eukaryota</taxon>
        <taxon>Fungi</taxon>
        <taxon>Dikarya</taxon>
        <taxon>Basidiomycota</taxon>
        <taxon>Agaricomycotina</taxon>
        <taxon>Agaricomycetes</taxon>
        <taxon>Agaricomycetidae</taxon>
        <taxon>Agaricales</taxon>
        <taxon>Marasmiineae</taxon>
        <taxon>Marasmiaceae</taxon>
        <taxon>Tetrapyrgos</taxon>
    </lineage>
</organism>
<name>A0A8H5GWQ5_9AGAR</name>
<dbReference type="OrthoDB" id="3013340at2759"/>
<protein>
    <submittedName>
        <fullName evidence="1">Uncharacterized protein</fullName>
    </submittedName>
</protein>
<comment type="caution">
    <text evidence="1">The sequence shown here is derived from an EMBL/GenBank/DDBJ whole genome shotgun (WGS) entry which is preliminary data.</text>
</comment>
<keyword evidence="2" id="KW-1185">Reference proteome</keyword>
<dbReference type="EMBL" id="JAACJM010000005">
    <property type="protein sequence ID" value="KAF5372461.1"/>
    <property type="molecule type" value="Genomic_DNA"/>
</dbReference>
<evidence type="ECO:0000313" key="1">
    <source>
        <dbReference type="EMBL" id="KAF5372461.1"/>
    </source>
</evidence>
<dbReference type="AlphaFoldDB" id="A0A8H5GWQ5"/>
<proteinExistence type="predicted"/>
<reference evidence="1 2" key="1">
    <citation type="journal article" date="2020" name="ISME J.">
        <title>Uncovering the hidden diversity of litter-decomposition mechanisms in mushroom-forming fungi.</title>
        <authorList>
            <person name="Floudas D."/>
            <person name="Bentzer J."/>
            <person name="Ahren D."/>
            <person name="Johansson T."/>
            <person name="Persson P."/>
            <person name="Tunlid A."/>
        </authorList>
    </citation>
    <scope>NUCLEOTIDE SEQUENCE [LARGE SCALE GENOMIC DNA]</scope>
    <source>
        <strain evidence="1 2">CBS 291.85</strain>
    </source>
</reference>
<dbReference type="Proteomes" id="UP000559256">
    <property type="component" value="Unassembled WGS sequence"/>
</dbReference>
<gene>
    <name evidence="1" type="ORF">D9758_005314</name>
</gene>
<evidence type="ECO:0000313" key="2">
    <source>
        <dbReference type="Proteomes" id="UP000559256"/>
    </source>
</evidence>